<dbReference type="CDD" id="cd02209">
    <property type="entry name" value="cupin_XRE_C"/>
    <property type="match status" value="1"/>
</dbReference>
<dbReference type="Pfam" id="PF07883">
    <property type="entry name" value="Cupin_2"/>
    <property type="match status" value="1"/>
</dbReference>
<dbReference type="AlphaFoldDB" id="A0A1M5PGS9"/>
<accession>A0A1M5PGS9</accession>
<dbReference type="PROSITE" id="PS50943">
    <property type="entry name" value="HTH_CROC1"/>
    <property type="match status" value="1"/>
</dbReference>
<dbReference type="STRING" id="1206085.SAMN05443575_3080"/>
<protein>
    <submittedName>
        <fullName evidence="3">Transcriptional regulator, XRE family with cupin sensor</fullName>
    </submittedName>
</protein>
<dbReference type="InterPro" id="IPR014710">
    <property type="entry name" value="RmlC-like_jellyroll"/>
</dbReference>
<dbReference type="GO" id="GO:0003700">
    <property type="term" value="F:DNA-binding transcription factor activity"/>
    <property type="evidence" value="ECO:0007669"/>
    <property type="project" value="TreeGrafter"/>
</dbReference>
<dbReference type="InterPro" id="IPR001387">
    <property type="entry name" value="Cro/C1-type_HTH"/>
</dbReference>
<dbReference type="InterPro" id="IPR010982">
    <property type="entry name" value="Lambda_DNA-bd_dom_sf"/>
</dbReference>
<feature type="domain" description="HTH cro/C1-type" evidence="2">
    <location>
        <begin position="13"/>
        <end position="67"/>
    </location>
</feature>
<evidence type="ECO:0000313" key="4">
    <source>
        <dbReference type="Proteomes" id="UP000186132"/>
    </source>
</evidence>
<dbReference type="CDD" id="cd00093">
    <property type="entry name" value="HTH_XRE"/>
    <property type="match status" value="1"/>
</dbReference>
<name>A0A1M5PGS9_9ACTN</name>
<gene>
    <name evidence="3" type="ORF">SAMN05443575_3080</name>
</gene>
<dbReference type="EMBL" id="FQVU01000004">
    <property type="protein sequence ID" value="SHH01014.1"/>
    <property type="molecule type" value="Genomic_DNA"/>
</dbReference>
<keyword evidence="1" id="KW-0238">DNA-binding</keyword>
<dbReference type="SUPFAM" id="SSF51182">
    <property type="entry name" value="RmlC-like cupins"/>
    <property type="match status" value="1"/>
</dbReference>
<dbReference type="GO" id="GO:0005829">
    <property type="term" value="C:cytosol"/>
    <property type="evidence" value="ECO:0007669"/>
    <property type="project" value="TreeGrafter"/>
</dbReference>
<dbReference type="InterPro" id="IPR013096">
    <property type="entry name" value="Cupin_2"/>
</dbReference>
<dbReference type="PANTHER" id="PTHR46797">
    <property type="entry name" value="HTH-TYPE TRANSCRIPTIONAL REGULATOR"/>
    <property type="match status" value="1"/>
</dbReference>
<evidence type="ECO:0000256" key="1">
    <source>
        <dbReference type="ARBA" id="ARBA00023125"/>
    </source>
</evidence>
<dbReference type="Pfam" id="PF13560">
    <property type="entry name" value="HTH_31"/>
    <property type="match status" value="1"/>
</dbReference>
<keyword evidence="4" id="KW-1185">Reference proteome</keyword>
<dbReference type="InterPro" id="IPR050807">
    <property type="entry name" value="TransReg_Diox_bact_type"/>
</dbReference>
<dbReference type="Gene3D" id="2.60.120.10">
    <property type="entry name" value="Jelly Rolls"/>
    <property type="match status" value="1"/>
</dbReference>
<dbReference type="OrthoDB" id="5114244at2"/>
<reference evidence="4" key="1">
    <citation type="submission" date="2016-11" db="EMBL/GenBank/DDBJ databases">
        <authorList>
            <person name="Varghese N."/>
            <person name="Submissions S."/>
        </authorList>
    </citation>
    <scope>NUCLEOTIDE SEQUENCE [LARGE SCALE GENOMIC DNA]</scope>
    <source>
        <strain evidence="4">DSM 45627</strain>
    </source>
</reference>
<dbReference type="RefSeq" id="WP_073391309.1">
    <property type="nucleotide sequence ID" value="NZ_FQVU01000004.1"/>
</dbReference>
<dbReference type="PANTHER" id="PTHR46797:SF1">
    <property type="entry name" value="METHYLPHOSPHONATE SYNTHASE"/>
    <property type="match status" value="1"/>
</dbReference>
<proteinExistence type="predicted"/>
<dbReference type="GO" id="GO:0003677">
    <property type="term" value="F:DNA binding"/>
    <property type="evidence" value="ECO:0007669"/>
    <property type="project" value="UniProtKB-KW"/>
</dbReference>
<sequence length="186" mass="20055">MVDEVIETAGRQLRLLRQSRGLTLAELAGHTGLSDGYLSSVERGTTSPSLSSLATIAAVLGSDMSVFFPTTTRGHVHVHRAAGEDHLRIAAGSNETYTILSARSVAPNFTGLIEDIGPAAEDTTYSFFGERFLVMLTGAIELQIDTTTYRLGAGQMIHYSAHPNHRLRVVSDHPAQILWVVTPALL</sequence>
<dbReference type="Gene3D" id="1.10.260.40">
    <property type="entry name" value="lambda repressor-like DNA-binding domains"/>
    <property type="match status" value="1"/>
</dbReference>
<dbReference type="SUPFAM" id="SSF47413">
    <property type="entry name" value="lambda repressor-like DNA-binding domains"/>
    <property type="match status" value="1"/>
</dbReference>
<dbReference type="Proteomes" id="UP000186132">
    <property type="component" value="Unassembled WGS sequence"/>
</dbReference>
<dbReference type="SMART" id="SM00530">
    <property type="entry name" value="HTH_XRE"/>
    <property type="match status" value="1"/>
</dbReference>
<organism evidence="3 4">
    <name type="scientific">Jatrophihabitans endophyticus</name>
    <dbReference type="NCBI Taxonomy" id="1206085"/>
    <lineage>
        <taxon>Bacteria</taxon>
        <taxon>Bacillati</taxon>
        <taxon>Actinomycetota</taxon>
        <taxon>Actinomycetes</taxon>
        <taxon>Jatrophihabitantales</taxon>
        <taxon>Jatrophihabitantaceae</taxon>
        <taxon>Jatrophihabitans</taxon>
    </lineage>
</organism>
<dbReference type="InterPro" id="IPR011051">
    <property type="entry name" value="RmlC_Cupin_sf"/>
</dbReference>
<evidence type="ECO:0000259" key="2">
    <source>
        <dbReference type="PROSITE" id="PS50943"/>
    </source>
</evidence>
<evidence type="ECO:0000313" key="3">
    <source>
        <dbReference type="EMBL" id="SHH01014.1"/>
    </source>
</evidence>